<proteinExistence type="inferred from homology"/>
<gene>
    <name evidence="5" type="ORF">BOKJ2_LOCUS7230</name>
</gene>
<keyword evidence="3" id="KW-0812">Transmembrane</keyword>
<keyword evidence="3" id="KW-1133">Transmembrane helix</keyword>
<dbReference type="Gene3D" id="3.40.50.1240">
    <property type="entry name" value="Phosphoglycerate mutase-like"/>
    <property type="match status" value="1"/>
</dbReference>
<organism evidence="5 6">
    <name type="scientific">Bursaphelenchus okinawaensis</name>
    <dbReference type="NCBI Taxonomy" id="465554"/>
    <lineage>
        <taxon>Eukaryota</taxon>
        <taxon>Metazoa</taxon>
        <taxon>Ecdysozoa</taxon>
        <taxon>Nematoda</taxon>
        <taxon>Chromadorea</taxon>
        <taxon>Rhabditida</taxon>
        <taxon>Tylenchina</taxon>
        <taxon>Tylenchomorpha</taxon>
        <taxon>Aphelenchoidea</taxon>
        <taxon>Aphelenchoididae</taxon>
        <taxon>Bursaphelenchus</taxon>
    </lineage>
</organism>
<dbReference type="EMBL" id="CAJFDH010000003">
    <property type="protein sequence ID" value="CAD5217721.1"/>
    <property type="molecule type" value="Genomic_DNA"/>
</dbReference>
<dbReference type="EMBL" id="CAJFCW020000003">
    <property type="protein sequence ID" value="CAG9108346.1"/>
    <property type="molecule type" value="Genomic_DNA"/>
</dbReference>
<dbReference type="Proteomes" id="UP000783686">
    <property type="component" value="Unassembled WGS sequence"/>
</dbReference>
<dbReference type="Pfam" id="PF00328">
    <property type="entry name" value="His_Phos_2"/>
    <property type="match status" value="1"/>
</dbReference>
<dbReference type="GO" id="GO:0003993">
    <property type="term" value="F:acid phosphatase activity"/>
    <property type="evidence" value="ECO:0007669"/>
    <property type="project" value="UniProtKB-EC"/>
</dbReference>
<dbReference type="PROSITE" id="PS00778">
    <property type="entry name" value="HIS_ACID_PHOSPHAT_2"/>
    <property type="match status" value="1"/>
</dbReference>
<dbReference type="InterPro" id="IPR000560">
    <property type="entry name" value="His_Pase_clade-2"/>
</dbReference>
<evidence type="ECO:0000256" key="1">
    <source>
        <dbReference type="ARBA" id="ARBA00000032"/>
    </source>
</evidence>
<accession>A0A811KQY5</accession>
<comment type="catalytic activity">
    <reaction evidence="1">
        <text>a phosphate monoester + H2O = an alcohol + phosphate</text>
        <dbReference type="Rhea" id="RHEA:15017"/>
        <dbReference type="ChEBI" id="CHEBI:15377"/>
        <dbReference type="ChEBI" id="CHEBI:30879"/>
        <dbReference type="ChEBI" id="CHEBI:43474"/>
        <dbReference type="ChEBI" id="CHEBI:67140"/>
        <dbReference type="EC" id="3.1.3.2"/>
    </reaction>
</comment>
<keyword evidence="3" id="KW-0472">Membrane</keyword>
<protein>
    <recommendedName>
        <fullName evidence="7">Acid phosphatase</fullName>
    </recommendedName>
</protein>
<dbReference type="InterPro" id="IPR050645">
    <property type="entry name" value="Histidine_acid_phosphatase"/>
</dbReference>
<feature type="chain" id="PRO_5036408384" description="Acid phosphatase" evidence="4">
    <location>
        <begin position="18"/>
        <end position="425"/>
    </location>
</feature>
<comment type="similarity">
    <text evidence="2">Belongs to the histidine acid phosphatase family.</text>
</comment>
<name>A0A811KQY5_9BILA</name>
<dbReference type="InterPro" id="IPR033379">
    <property type="entry name" value="Acid_Pase_AS"/>
</dbReference>
<sequence>MVAWLVAFLGLAVSVAGDVLSATSDLSTLRYVQAVWRHGDRTPSTLIPTDTDNGIDSWPEGLGELTVKGEGQQYELGKLLRQRYDGFLDKKYSPFQIYVRSSDYNRTLASAQANLIGLFPPEDSELFNKQLRWRPIPVHTIPKNEDRELFDRITCPHADTEEDSVYGSAEVKILEDHNADFLQFLAEKTGLYDKQVPLRNMWKIFDPLMAEWSHRDEHKLPEWVNETVRNEIWRLYDMSSFYLYDSPLLRRLRCGPLFSAIVGRMDDVVNGRRDQREKFYAYSAHDTAVAALLSAFDVTPGVFPEYATMALVELHRINDTDVVKLLYKNHTHSNDVYELDIPSCPGPCTLDRLKQATSNIIPRNWEEECGLYQKNEKENILIYAAVAITIFIVLVIIAFVQLMYHRRLQQENKTKYALLNEDIDF</sequence>
<evidence type="ECO:0008006" key="7">
    <source>
        <dbReference type="Google" id="ProtNLM"/>
    </source>
</evidence>
<evidence type="ECO:0000256" key="3">
    <source>
        <dbReference type="SAM" id="Phobius"/>
    </source>
</evidence>
<reference evidence="5" key="1">
    <citation type="submission" date="2020-09" db="EMBL/GenBank/DDBJ databases">
        <authorList>
            <person name="Kikuchi T."/>
        </authorList>
    </citation>
    <scope>NUCLEOTIDE SEQUENCE</scope>
    <source>
        <strain evidence="5">SH1</strain>
    </source>
</reference>
<dbReference type="OrthoDB" id="5821688at2759"/>
<feature type="transmembrane region" description="Helical" evidence="3">
    <location>
        <begin position="380"/>
        <end position="404"/>
    </location>
</feature>
<keyword evidence="4" id="KW-0732">Signal</keyword>
<keyword evidence="6" id="KW-1185">Reference proteome</keyword>
<dbReference type="PANTHER" id="PTHR11567">
    <property type="entry name" value="ACID PHOSPHATASE-RELATED"/>
    <property type="match status" value="1"/>
</dbReference>
<dbReference type="AlphaFoldDB" id="A0A811KQY5"/>
<comment type="caution">
    <text evidence="5">The sequence shown here is derived from an EMBL/GenBank/DDBJ whole genome shotgun (WGS) entry which is preliminary data.</text>
</comment>
<evidence type="ECO:0000256" key="4">
    <source>
        <dbReference type="SAM" id="SignalP"/>
    </source>
</evidence>
<evidence type="ECO:0000313" key="6">
    <source>
        <dbReference type="Proteomes" id="UP000614601"/>
    </source>
</evidence>
<dbReference type="PROSITE" id="PS00616">
    <property type="entry name" value="HIS_ACID_PHOSPHAT_1"/>
    <property type="match status" value="1"/>
</dbReference>
<dbReference type="Proteomes" id="UP000614601">
    <property type="component" value="Unassembled WGS sequence"/>
</dbReference>
<evidence type="ECO:0000256" key="2">
    <source>
        <dbReference type="ARBA" id="ARBA00005375"/>
    </source>
</evidence>
<dbReference type="CDD" id="cd07061">
    <property type="entry name" value="HP_HAP_like"/>
    <property type="match status" value="1"/>
</dbReference>
<dbReference type="PANTHER" id="PTHR11567:SF210">
    <property type="entry name" value="ACID PHOSPHATASE 5-RELATED"/>
    <property type="match status" value="1"/>
</dbReference>
<dbReference type="SUPFAM" id="SSF53254">
    <property type="entry name" value="Phosphoglycerate mutase-like"/>
    <property type="match status" value="1"/>
</dbReference>
<feature type="signal peptide" evidence="4">
    <location>
        <begin position="1"/>
        <end position="17"/>
    </location>
</feature>
<dbReference type="InterPro" id="IPR029033">
    <property type="entry name" value="His_PPase_superfam"/>
</dbReference>
<evidence type="ECO:0000313" key="5">
    <source>
        <dbReference type="EMBL" id="CAD5217721.1"/>
    </source>
</evidence>